<name>A0A8J3C2C4_9ACTN</name>
<dbReference type="AlphaFoldDB" id="A0A8J3C2C4"/>
<protein>
    <recommendedName>
        <fullName evidence="8">GtrA/DPMS transmembrane domain-containing protein</fullName>
    </recommendedName>
</protein>
<comment type="caution">
    <text evidence="9">The sequence shown here is derived from an EMBL/GenBank/DDBJ whole genome shotgun (WGS) entry which is preliminary data.</text>
</comment>
<evidence type="ECO:0000256" key="7">
    <source>
        <dbReference type="SAM" id="Phobius"/>
    </source>
</evidence>
<feature type="domain" description="GtrA/DPMS transmembrane" evidence="8">
    <location>
        <begin position="26"/>
        <end position="151"/>
    </location>
</feature>
<organism evidence="9 10">
    <name type="scientific">Mangrovihabitans endophyticus</name>
    <dbReference type="NCBI Taxonomy" id="1751298"/>
    <lineage>
        <taxon>Bacteria</taxon>
        <taxon>Bacillati</taxon>
        <taxon>Actinomycetota</taxon>
        <taxon>Actinomycetes</taxon>
        <taxon>Micromonosporales</taxon>
        <taxon>Micromonosporaceae</taxon>
        <taxon>Mangrovihabitans</taxon>
    </lineage>
</organism>
<evidence type="ECO:0000259" key="8">
    <source>
        <dbReference type="Pfam" id="PF04138"/>
    </source>
</evidence>
<evidence type="ECO:0000256" key="2">
    <source>
        <dbReference type="ARBA" id="ARBA00009399"/>
    </source>
</evidence>
<comment type="subcellular location">
    <subcellularLocation>
        <location evidence="1">Membrane</location>
        <topology evidence="1">Multi-pass membrane protein</topology>
    </subcellularLocation>
</comment>
<reference evidence="9" key="2">
    <citation type="submission" date="2020-09" db="EMBL/GenBank/DDBJ databases">
        <authorList>
            <person name="Sun Q."/>
            <person name="Zhou Y."/>
        </authorList>
    </citation>
    <scope>NUCLEOTIDE SEQUENCE</scope>
    <source>
        <strain evidence="9">CGMCC 4.7299</strain>
    </source>
</reference>
<gene>
    <name evidence="9" type="ORF">GCM10012284_48890</name>
</gene>
<dbReference type="InterPro" id="IPR051401">
    <property type="entry name" value="GtrA_CellWall_Glycosyl"/>
</dbReference>
<evidence type="ECO:0000256" key="3">
    <source>
        <dbReference type="ARBA" id="ARBA00022692"/>
    </source>
</evidence>
<reference evidence="9" key="1">
    <citation type="journal article" date="2014" name="Int. J. Syst. Evol. Microbiol.">
        <title>Complete genome sequence of Corynebacterium casei LMG S-19264T (=DSM 44701T), isolated from a smear-ripened cheese.</title>
        <authorList>
            <consortium name="US DOE Joint Genome Institute (JGI-PGF)"/>
            <person name="Walter F."/>
            <person name="Albersmeier A."/>
            <person name="Kalinowski J."/>
            <person name="Ruckert C."/>
        </authorList>
    </citation>
    <scope>NUCLEOTIDE SEQUENCE</scope>
    <source>
        <strain evidence="9">CGMCC 4.7299</strain>
    </source>
</reference>
<dbReference type="GO" id="GO:0000271">
    <property type="term" value="P:polysaccharide biosynthetic process"/>
    <property type="evidence" value="ECO:0007669"/>
    <property type="project" value="InterPro"/>
</dbReference>
<feature type="region of interest" description="Disordered" evidence="6">
    <location>
        <begin position="164"/>
        <end position="187"/>
    </location>
</feature>
<evidence type="ECO:0000256" key="5">
    <source>
        <dbReference type="ARBA" id="ARBA00023136"/>
    </source>
</evidence>
<keyword evidence="3 7" id="KW-0812">Transmembrane</keyword>
<proteinExistence type="inferred from homology"/>
<evidence type="ECO:0000256" key="1">
    <source>
        <dbReference type="ARBA" id="ARBA00004141"/>
    </source>
</evidence>
<feature type="transmembrane region" description="Helical" evidence="7">
    <location>
        <begin position="91"/>
        <end position="112"/>
    </location>
</feature>
<keyword evidence="5 7" id="KW-0472">Membrane</keyword>
<accession>A0A8J3C2C4</accession>
<evidence type="ECO:0000313" key="10">
    <source>
        <dbReference type="Proteomes" id="UP000656042"/>
    </source>
</evidence>
<feature type="transmembrane region" description="Helical" evidence="7">
    <location>
        <begin position="52"/>
        <end position="70"/>
    </location>
</feature>
<dbReference type="PANTHER" id="PTHR38459">
    <property type="entry name" value="PROPHAGE BACTOPRENOL-LINKED GLUCOSE TRANSLOCASE HOMOLOG"/>
    <property type="match status" value="1"/>
</dbReference>
<dbReference type="GO" id="GO:0005886">
    <property type="term" value="C:plasma membrane"/>
    <property type="evidence" value="ECO:0007669"/>
    <property type="project" value="TreeGrafter"/>
</dbReference>
<dbReference type="EMBL" id="BMMX01000030">
    <property type="protein sequence ID" value="GGL08544.1"/>
    <property type="molecule type" value="Genomic_DNA"/>
</dbReference>
<evidence type="ECO:0000256" key="4">
    <source>
        <dbReference type="ARBA" id="ARBA00022989"/>
    </source>
</evidence>
<dbReference type="PANTHER" id="PTHR38459:SF1">
    <property type="entry name" value="PROPHAGE BACTOPRENOL-LINKED GLUCOSE TRANSLOCASE HOMOLOG"/>
    <property type="match status" value="1"/>
</dbReference>
<evidence type="ECO:0000313" key="9">
    <source>
        <dbReference type="EMBL" id="GGL08544.1"/>
    </source>
</evidence>
<dbReference type="RefSeq" id="WP_229716115.1">
    <property type="nucleotide sequence ID" value="NZ_BMMX01000030.1"/>
</dbReference>
<dbReference type="Proteomes" id="UP000656042">
    <property type="component" value="Unassembled WGS sequence"/>
</dbReference>
<evidence type="ECO:0000256" key="6">
    <source>
        <dbReference type="SAM" id="MobiDB-lite"/>
    </source>
</evidence>
<dbReference type="Pfam" id="PF04138">
    <property type="entry name" value="GtrA_DPMS_TM"/>
    <property type="match status" value="1"/>
</dbReference>
<keyword evidence="4 7" id="KW-1133">Transmembrane helix</keyword>
<sequence length="187" mass="20411">MPAPTSTPPSHGLRAKLGGLIREVSKFGTVGGLAFAIDFLVFNALLKLGAETLVAKTTSTVIATTIAFVGNRFWTWRHRAHHHMGRQYTMFFLLNAIGLGIALACLAISHYGLGHFWPVLQSQLADNISGQLIGSAFGTLFRFWSYRRFVFRDAEVAEAAMPELAEPLESPSNTPPAERQPSSAPRS</sequence>
<comment type="similarity">
    <text evidence="2">Belongs to the GtrA family.</text>
</comment>
<keyword evidence="10" id="KW-1185">Reference proteome</keyword>
<dbReference type="InterPro" id="IPR007267">
    <property type="entry name" value="GtrA_DPMS_TM"/>
</dbReference>
<feature type="transmembrane region" description="Helical" evidence="7">
    <location>
        <begin position="124"/>
        <end position="144"/>
    </location>
</feature>